<dbReference type="EMBL" id="UOFR01000082">
    <property type="protein sequence ID" value="VAX01156.1"/>
    <property type="molecule type" value="Genomic_DNA"/>
</dbReference>
<name>A0A3B1A5Z4_9ZZZZ</name>
<evidence type="ECO:0008006" key="2">
    <source>
        <dbReference type="Google" id="ProtNLM"/>
    </source>
</evidence>
<protein>
    <recommendedName>
        <fullName evidence="2">Lipoprotein</fullName>
    </recommendedName>
</protein>
<gene>
    <name evidence="1" type="ORF">MNBD_GAMMA21-1873</name>
</gene>
<reference evidence="1" key="1">
    <citation type="submission" date="2018-06" db="EMBL/GenBank/DDBJ databases">
        <authorList>
            <person name="Zhirakovskaya E."/>
        </authorList>
    </citation>
    <scope>NUCLEOTIDE SEQUENCE</scope>
</reference>
<proteinExistence type="predicted"/>
<organism evidence="1">
    <name type="scientific">hydrothermal vent metagenome</name>
    <dbReference type="NCBI Taxonomy" id="652676"/>
    <lineage>
        <taxon>unclassified sequences</taxon>
        <taxon>metagenomes</taxon>
        <taxon>ecological metagenomes</taxon>
    </lineage>
</organism>
<dbReference type="AlphaFoldDB" id="A0A3B1A5Z4"/>
<sequence length="151" mass="17132">MIKCKILFLSLTACIAIGLQACDNTRGPDTTETTSAQFKSLAEKVVFLENYVSFRRTYEKLEFNISFYNNRGGMVPGPSDWNIRIIAKVPENELKDWTRDISITATPDLSWLSTLPTGIDYRGISMWYKDDYRIIGVDEANGIIAYQNATQ</sequence>
<evidence type="ECO:0000313" key="1">
    <source>
        <dbReference type="EMBL" id="VAX01156.1"/>
    </source>
</evidence>
<accession>A0A3B1A5Z4</accession>
<dbReference type="PROSITE" id="PS51257">
    <property type="entry name" value="PROKAR_LIPOPROTEIN"/>
    <property type="match status" value="1"/>
</dbReference>